<keyword evidence="2" id="KW-1185">Reference proteome</keyword>
<accession>A0A7W7CES7</accession>
<evidence type="ECO:0008006" key="3">
    <source>
        <dbReference type="Google" id="ProtNLM"/>
    </source>
</evidence>
<evidence type="ECO:0000313" key="2">
    <source>
        <dbReference type="Proteomes" id="UP000533598"/>
    </source>
</evidence>
<dbReference type="AlphaFoldDB" id="A0A7W7CES7"/>
<proteinExistence type="predicted"/>
<dbReference type="CDD" id="cd00385">
    <property type="entry name" value="Isoprenoid_Biosyn_C1"/>
    <property type="match status" value="1"/>
</dbReference>
<dbReference type="EMBL" id="JACHMH010000001">
    <property type="protein sequence ID" value="MBB4679826.1"/>
    <property type="molecule type" value="Genomic_DNA"/>
</dbReference>
<gene>
    <name evidence="1" type="ORF">HNR67_005944</name>
</gene>
<comment type="caution">
    <text evidence="1">The sequence shown here is derived from an EMBL/GenBank/DDBJ whole genome shotgun (WGS) entry which is preliminary data.</text>
</comment>
<evidence type="ECO:0000313" key="1">
    <source>
        <dbReference type="EMBL" id="MBB4679826.1"/>
    </source>
</evidence>
<organism evidence="1 2">
    <name type="scientific">Crossiella cryophila</name>
    <dbReference type="NCBI Taxonomy" id="43355"/>
    <lineage>
        <taxon>Bacteria</taxon>
        <taxon>Bacillati</taxon>
        <taxon>Actinomycetota</taxon>
        <taxon>Actinomycetes</taxon>
        <taxon>Pseudonocardiales</taxon>
        <taxon>Pseudonocardiaceae</taxon>
        <taxon>Crossiella</taxon>
    </lineage>
</organism>
<reference evidence="1 2" key="1">
    <citation type="submission" date="2020-08" db="EMBL/GenBank/DDBJ databases">
        <title>Sequencing the genomes of 1000 actinobacteria strains.</title>
        <authorList>
            <person name="Klenk H.-P."/>
        </authorList>
    </citation>
    <scope>NUCLEOTIDE SEQUENCE [LARGE SCALE GENOMIC DNA]</scope>
    <source>
        <strain evidence="1 2">DSM 44230</strain>
    </source>
</reference>
<name>A0A7W7CES7_9PSEU</name>
<dbReference type="Proteomes" id="UP000533598">
    <property type="component" value="Unassembled WGS sequence"/>
</dbReference>
<protein>
    <recommendedName>
        <fullName evidence="3">Phytoene synthase</fullName>
    </recommendedName>
</protein>
<sequence length="315" mass="34532">MIADLGALLRWTRFAGRIPRVPGRAAEYARQYDLVIAPIVESTVEGARRERIGRALKAASVKLGFLLGGYAAMAGLPLRSDLAALSGAVTRAYDDLIDDFGSPELDRRLDELFHGRDFQPAGELERLFHGLFREVERRLGRDRDDPIFTALRGLHGCQVRSRLRQGDPAIPAEELAAITAGKGGFGTVVLFALVRPGMPERELALVHELGGVLQQLDDYQDVELDRRAGVVTAATRDGLSLPQVCAGLRALAPRLHAHYGRVRPLYAVVYAYLWASFLRRHLPGLGSGGGTPRGPLGFLLRPGDNLVQQAVHRRR</sequence>
<dbReference type="RefSeq" id="WP_185005529.1">
    <property type="nucleotide sequence ID" value="NZ_BAAAUI010000043.1"/>
</dbReference>